<gene>
    <name evidence="8" type="ORF">HQN60_07805</name>
</gene>
<dbReference type="Gene3D" id="1.10.10.10">
    <property type="entry name" value="Winged helix-like DNA-binding domain superfamily/Winged helix DNA-binding domain"/>
    <property type="match status" value="1"/>
</dbReference>
<accession>A0A6M8SR58</accession>
<dbReference type="Proteomes" id="UP000504844">
    <property type="component" value="Chromosome"/>
</dbReference>
<keyword evidence="5" id="KW-0234">DNA repair</keyword>
<dbReference type="GO" id="GO:0003908">
    <property type="term" value="F:methylated-DNA-[protein]-cysteine S-methyltransferase activity"/>
    <property type="evidence" value="ECO:0007669"/>
    <property type="project" value="UniProtKB-EC"/>
</dbReference>
<keyword evidence="4" id="KW-0227">DNA damage</keyword>
<dbReference type="SUPFAM" id="SSF46767">
    <property type="entry name" value="Methylated DNA-protein cysteine methyltransferase, C-terminal domain"/>
    <property type="match status" value="1"/>
</dbReference>
<evidence type="ECO:0000313" key="8">
    <source>
        <dbReference type="EMBL" id="QKJ66614.1"/>
    </source>
</evidence>
<evidence type="ECO:0000256" key="1">
    <source>
        <dbReference type="ARBA" id="ARBA00001286"/>
    </source>
</evidence>
<feature type="domain" description="Methylated-DNA-[protein]-cysteine S-methyltransferase DNA binding" evidence="7">
    <location>
        <begin position="75"/>
        <end position="157"/>
    </location>
</feature>
<dbReference type="PANTHER" id="PTHR10815:SF13">
    <property type="entry name" value="METHYLATED-DNA--PROTEIN-CYSTEINE METHYLTRANSFERASE"/>
    <property type="match status" value="1"/>
</dbReference>
<dbReference type="GO" id="GO:0006281">
    <property type="term" value="P:DNA repair"/>
    <property type="evidence" value="ECO:0007669"/>
    <property type="project" value="UniProtKB-KW"/>
</dbReference>
<dbReference type="Pfam" id="PF01035">
    <property type="entry name" value="DNA_binding_1"/>
    <property type="match status" value="1"/>
</dbReference>
<sequence>MLGIPSDAVIATPFGRIGLSLQDEYLSAVDFLVADTPLQANHHPLLQEAQRQILAYFNEPKFVFDLPYQLNGTPHQLKVWQAIAQIPAGEVLTYAEIARRCSSSPRAIGGACGRNPIPLVIPCHRVVAMHGLGGFNANRNGLDWLPIKRWLLQHEGVIDGQ</sequence>
<dbReference type="Gene3D" id="3.30.160.70">
    <property type="entry name" value="Methylated DNA-protein cysteine methyltransferase domain"/>
    <property type="match status" value="1"/>
</dbReference>
<keyword evidence="2 8" id="KW-0489">Methyltransferase</keyword>
<dbReference type="InterPro" id="IPR001497">
    <property type="entry name" value="MethylDNA_cys_MeTrfase_AS"/>
</dbReference>
<dbReference type="PROSITE" id="PS00374">
    <property type="entry name" value="MGMT"/>
    <property type="match status" value="1"/>
</dbReference>
<comment type="catalytic activity">
    <reaction evidence="6">
        <text>a 6-O-methyl-2'-deoxyguanosine in DNA + L-cysteinyl-[protein] = S-methyl-L-cysteinyl-[protein] + a 2'-deoxyguanosine in DNA</text>
        <dbReference type="Rhea" id="RHEA:24000"/>
        <dbReference type="Rhea" id="RHEA-COMP:10131"/>
        <dbReference type="Rhea" id="RHEA-COMP:10132"/>
        <dbReference type="Rhea" id="RHEA-COMP:11367"/>
        <dbReference type="Rhea" id="RHEA-COMP:11368"/>
        <dbReference type="ChEBI" id="CHEBI:29950"/>
        <dbReference type="ChEBI" id="CHEBI:82612"/>
        <dbReference type="ChEBI" id="CHEBI:85445"/>
        <dbReference type="ChEBI" id="CHEBI:85448"/>
        <dbReference type="EC" id="2.1.1.63"/>
    </reaction>
</comment>
<evidence type="ECO:0000256" key="6">
    <source>
        <dbReference type="ARBA" id="ARBA00049348"/>
    </source>
</evidence>
<dbReference type="SUPFAM" id="SSF53155">
    <property type="entry name" value="Methylated DNA-protein cysteine methyltransferase domain"/>
    <property type="match status" value="1"/>
</dbReference>
<dbReference type="EMBL" id="CP054143">
    <property type="protein sequence ID" value="QKJ66614.1"/>
    <property type="molecule type" value="Genomic_DNA"/>
</dbReference>
<dbReference type="InterPro" id="IPR036217">
    <property type="entry name" value="MethylDNA_cys_MeTrfase_DNAb"/>
</dbReference>
<dbReference type="InterPro" id="IPR036631">
    <property type="entry name" value="MGMT_N_sf"/>
</dbReference>
<evidence type="ECO:0000256" key="5">
    <source>
        <dbReference type="ARBA" id="ARBA00023204"/>
    </source>
</evidence>
<evidence type="ECO:0000256" key="3">
    <source>
        <dbReference type="ARBA" id="ARBA00022679"/>
    </source>
</evidence>
<keyword evidence="9" id="KW-1185">Reference proteome</keyword>
<dbReference type="KEGG" id="dee:HQN60_07805"/>
<evidence type="ECO:0000259" key="7">
    <source>
        <dbReference type="Pfam" id="PF01035"/>
    </source>
</evidence>
<organism evidence="8 9">
    <name type="scientific">Deefgea piscis</name>
    <dbReference type="NCBI Taxonomy" id="2739061"/>
    <lineage>
        <taxon>Bacteria</taxon>
        <taxon>Pseudomonadati</taxon>
        <taxon>Pseudomonadota</taxon>
        <taxon>Betaproteobacteria</taxon>
        <taxon>Neisseriales</taxon>
        <taxon>Chitinibacteraceae</taxon>
        <taxon>Deefgea</taxon>
    </lineage>
</organism>
<dbReference type="InterPro" id="IPR014048">
    <property type="entry name" value="MethylDNA_cys_MeTrfase_DNA-bd"/>
</dbReference>
<proteinExistence type="predicted"/>
<reference evidence="8 9" key="1">
    <citation type="submission" date="2020-05" db="EMBL/GenBank/DDBJ databases">
        <title>Complete genome sequence of Deefgea sp. D17.</title>
        <authorList>
            <person name="Bae J.-W."/>
            <person name="Han J.E."/>
        </authorList>
    </citation>
    <scope>NUCLEOTIDE SEQUENCE [LARGE SCALE GENOMIC DNA]</scope>
    <source>
        <strain evidence="8 9">D17</strain>
    </source>
</reference>
<evidence type="ECO:0000256" key="2">
    <source>
        <dbReference type="ARBA" id="ARBA00022603"/>
    </source>
</evidence>
<dbReference type="PANTHER" id="PTHR10815">
    <property type="entry name" value="METHYLATED-DNA--PROTEIN-CYSTEINE METHYLTRANSFERASE"/>
    <property type="match status" value="1"/>
</dbReference>
<evidence type="ECO:0000313" key="9">
    <source>
        <dbReference type="Proteomes" id="UP000504844"/>
    </source>
</evidence>
<dbReference type="GO" id="GO:0032259">
    <property type="term" value="P:methylation"/>
    <property type="evidence" value="ECO:0007669"/>
    <property type="project" value="UniProtKB-KW"/>
</dbReference>
<comment type="catalytic activity">
    <reaction evidence="1">
        <text>a 4-O-methyl-thymidine in DNA + L-cysteinyl-[protein] = a thymidine in DNA + S-methyl-L-cysteinyl-[protein]</text>
        <dbReference type="Rhea" id="RHEA:53428"/>
        <dbReference type="Rhea" id="RHEA-COMP:10131"/>
        <dbReference type="Rhea" id="RHEA-COMP:10132"/>
        <dbReference type="Rhea" id="RHEA-COMP:13555"/>
        <dbReference type="Rhea" id="RHEA-COMP:13556"/>
        <dbReference type="ChEBI" id="CHEBI:29950"/>
        <dbReference type="ChEBI" id="CHEBI:82612"/>
        <dbReference type="ChEBI" id="CHEBI:137386"/>
        <dbReference type="ChEBI" id="CHEBI:137387"/>
        <dbReference type="EC" id="2.1.1.63"/>
    </reaction>
</comment>
<dbReference type="NCBIfam" id="TIGR00589">
    <property type="entry name" value="ogt"/>
    <property type="match status" value="1"/>
</dbReference>
<dbReference type="RefSeq" id="WP_173533118.1">
    <property type="nucleotide sequence ID" value="NZ_CP054143.1"/>
</dbReference>
<evidence type="ECO:0000256" key="4">
    <source>
        <dbReference type="ARBA" id="ARBA00022763"/>
    </source>
</evidence>
<keyword evidence="3 8" id="KW-0808">Transferase</keyword>
<dbReference type="CDD" id="cd06445">
    <property type="entry name" value="ATase"/>
    <property type="match status" value="1"/>
</dbReference>
<dbReference type="InterPro" id="IPR036388">
    <property type="entry name" value="WH-like_DNA-bd_sf"/>
</dbReference>
<name>A0A6M8SR58_9NEIS</name>
<protein>
    <submittedName>
        <fullName evidence="8">Methylated-DNA--[protein]-cysteine S-methyltransferase</fullName>
    </submittedName>
</protein>
<dbReference type="AlphaFoldDB" id="A0A6M8SR58"/>